<reference evidence="2" key="1">
    <citation type="submission" date="2014-01" db="EMBL/GenBank/DDBJ databases">
        <authorList>
            <person name="Brown-Elliot B."/>
            <person name="Wallace R."/>
            <person name="Lenaerts A."/>
            <person name="Ordway D."/>
            <person name="DeGroote M.A."/>
            <person name="Parker T."/>
            <person name="Sizemore C."/>
            <person name="Tallon L.J."/>
            <person name="Sadzewicz L.K."/>
            <person name="Sengamalay N."/>
            <person name="Fraser C.M."/>
            <person name="Hine E."/>
            <person name="Shefchek K.A."/>
            <person name="Das S.P."/>
            <person name="Tettelin H."/>
        </authorList>
    </citation>
    <scope>NUCLEOTIDE SEQUENCE [LARGE SCALE GENOMIC DNA]</scope>
    <source>
        <strain evidence="2">4042</strain>
    </source>
</reference>
<organism evidence="2">
    <name type="scientific">Mycobacterium xenopi 4042</name>
    <dbReference type="NCBI Taxonomy" id="1299334"/>
    <lineage>
        <taxon>Bacteria</taxon>
        <taxon>Bacillati</taxon>
        <taxon>Actinomycetota</taxon>
        <taxon>Actinomycetes</taxon>
        <taxon>Mycobacteriales</taxon>
        <taxon>Mycobacteriaceae</taxon>
        <taxon>Mycobacterium</taxon>
    </lineage>
</organism>
<feature type="compositionally biased region" description="Low complexity" evidence="1">
    <location>
        <begin position="29"/>
        <end position="46"/>
    </location>
</feature>
<keyword evidence="2" id="KW-0560">Oxidoreductase</keyword>
<feature type="compositionally biased region" description="Basic residues" evidence="1">
    <location>
        <begin position="71"/>
        <end position="96"/>
    </location>
</feature>
<evidence type="ECO:0000256" key="1">
    <source>
        <dbReference type="SAM" id="MobiDB-lite"/>
    </source>
</evidence>
<dbReference type="GO" id="GO:0016491">
    <property type="term" value="F:oxidoreductase activity"/>
    <property type="evidence" value="ECO:0007669"/>
    <property type="project" value="UniProtKB-KW"/>
</dbReference>
<feature type="compositionally biased region" description="Basic and acidic residues" evidence="1">
    <location>
        <begin position="123"/>
        <end position="144"/>
    </location>
</feature>
<dbReference type="Gene3D" id="3.50.50.60">
    <property type="entry name" value="FAD/NAD(P)-binding domain"/>
    <property type="match status" value="1"/>
</dbReference>
<dbReference type="AlphaFoldDB" id="X7YKG4"/>
<dbReference type="EMBL" id="JAOB01000093">
    <property type="protein sequence ID" value="EUA07023.1"/>
    <property type="molecule type" value="Genomic_DNA"/>
</dbReference>
<proteinExistence type="predicted"/>
<gene>
    <name evidence="2" type="primary">sdhA</name>
    <name evidence="2" type="ORF">I553_0411</name>
</gene>
<sequence length="156" mass="17126">MIHQHRYDVVIVGAGGAGMRASTAARMPAPAAPACGRGRGRSAGAHRGADQALPHPQPHRRRPGRDVRGVGQRRRRQLGMARLRHRQGRRLSRRPGRGGDHVPRSHRRGARPGEDGDAVQPHPEGRIDQRRFGGHTRDHGKARYADPVMPPTVPAR</sequence>
<comment type="caution">
    <text evidence="2">The sequence shown here is derived from an EMBL/GenBank/DDBJ whole genome shotgun (WGS) entry which is preliminary data.</text>
</comment>
<dbReference type="EC" id="1.3.99.1" evidence="2"/>
<accession>X7YKG4</accession>
<dbReference type="InterPro" id="IPR036188">
    <property type="entry name" value="FAD/NAD-bd_sf"/>
</dbReference>
<name>X7YKG4_MYCXE</name>
<protein>
    <submittedName>
        <fullName evidence="2">Succinate dehydrogenase flavosubunit domain protein</fullName>
        <ecNumber evidence="2">1.3.99.1</ecNumber>
    </submittedName>
</protein>
<evidence type="ECO:0000313" key="2">
    <source>
        <dbReference type="EMBL" id="EUA07023.1"/>
    </source>
</evidence>
<feature type="region of interest" description="Disordered" evidence="1">
    <location>
        <begin position="29"/>
        <end position="156"/>
    </location>
</feature>